<name>A0A5N5T9E6_9CRUS</name>
<keyword evidence="2" id="KW-1185">Reference proteome</keyword>
<feature type="non-terminal residue" evidence="1">
    <location>
        <position position="295"/>
    </location>
</feature>
<dbReference type="Proteomes" id="UP000326759">
    <property type="component" value="Unassembled WGS sequence"/>
</dbReference>
<gene>
    <name evidence="1" type="ORF">Anas_10026</name>
</gene>
<reference evidence="1 2" key="1">
    <citation type="journal article" date="2019" name="PLoS Biol.">
        <title>Sex chromosomes control vertical transmission of feminizing Wolbachia symbionts in an isopod.</title>
        <authorList>
            <person name="Becking T."/>
            <person name="Chebbi M.A."/>
            <person name="Giraud I."/>
            <person name="Moumen B."/>
            <person name="Laverre T."/>
            <person name="Caubet Y."/>
            <person name="Peccoud J."/>
            <person name="Gilbert C."/>
            <person name="Cordaux R."/>
        </authorList>
    </citation>
    <scope>NUCLEOTIDE SEQUENCE [LARGE SCALE GENOMIC DNA]</scope>
    <source>
        <strain evidence="1">ANa2</strain>
        <tissue evidence="1">Whole body excluding digestive tract and cuticle</tissue>
    </source>
</reference>
<organism evidence="1 2">
    <name type="scientific">Armadillidium nasatum</name>
    <dbReference type="NCBI Taxonomy" id="96803"/>
    <lineage>
        <taxon>Eukaryota</taxon>
        <taxon>Metazoa</taxon>
        <taxon>Ecdysozoa</taxon>
        <taxon>Arthropoda</taxon>
        <taxon>Crustacea</taxon>
        <taxon>Multicrustacea</taxon>
        <taxon>Malacostraca</taxon>
        <taxon>Eumalacostraca</taxon>
        <taxon>Peracarida</taxon>
        <taxon>Isopoda</taxon>
        <taxon>Oniscidea</taxon>
        <taxon>Crinocheta</taxon>
        <taxon>Armadillidiidae</taxon>
        <taxon>Armadillidium</taxon>
    </lineage>
</organism>
<dbReference type="PANTHER" id="PTHR22442:SF4">
    <property type="entry name" value="PROTEIN FAM169BP"/>
    <property type="match status" value="1"/>
</dbReference>
<comment type="caution">
    <text evidence="1">The sequence shown here is derived from an EMBL/GenBank/DDBJ whole genome shotgun (WGS) entry which is preliminary data.</text>
</comment>
<dbReference type="PANTHER" id="PTHR22442">
    <property type="match status" value="1"/>
</dbReference>
<dbReference type="AlphaFoldDB" id="A0A5N5T9E6"/>
<proteinExistence type="predicted"/>
<sequence length="295" mass="33572">MFTDSEIYKSITSISEWIQLYNHSVSLKDKEIYIRGLAIGVPGECLFPELGIENQEATNEEEKGILVYSDNNDKYLWLNSSWHHVENVLNVSSAKAGWVMIDSLWERLIMLTLTQLDYSADESEEEVPYGCCPLNDPAYLLWQNNRPVGMCSLKLKGTSVWGGEEKYLCDTLDTLYVRPICRRQGHTISLLYMLTSQLLPGEYLGLSYPISLSMCKVLFKFMQLYPSLRDTLWTLDEEGEVSGTVRLMLGTLIVENILPTPVTNSNLFHNERNGDLILTDSRSTSDIEVSCELKL</sequence>
<evidence type="ECO:0008006" key="3">
    <source>
        <dbReference type="Google" id="ProtNLM"/>
    </source>
</evidence>
<dbReference type="EMBL" id="SEYY01005514">
    <property type="protein sequence ID" value="KAB7503263.1"/>
    <property type="molecule type" value="Genomic_DNA"/>
</dbReference>
<accession>A0A5N5T9E6</accession>
<protein>
    <recommendedName>
        <fullName evidence="3">Protein FAM169B</fullName>
    </recommendedName>
</protein>
<evidence type="ECO:0000313" key="1">
    <source>
        <dbReference type="EMBL" id="KAB7503263.1"/>
    </source>
</evidence>
<dbReference type="InterPro" id="IPR029625">
    <property type="entry name" value="FAM169"/>
</dbReference>
<evidence type="ECO:0000313" key="2">
    <source>
        <dbReference type="Proteomes" id="UP000326759"/>
    </source>
</evidence>
<dbReference type="OrthoDB" id="8954808at2759"/>